<evidence type="ECO:0000313" key="8">
    <source>
        <dbReference type="EMBL" id="SGZ50061.1"/>
    </source>
</evidence>
<keyword evidence="4 5" id="KW-0833">Ubl conjugation pathway</keyword>
<gene>
    <name evidence="8" type="ORF">SAMEA4029010_CIC11G00000001694</name>
</gene>
<feature type="transmembrane region" description="Helical" evidence="6">
    <location>
        <begin position="23"/>
        <end position="43"/>
    </location>
</feature>
<evidence type="ECO:0000313" key="9">
    <source>
        <dbReference type="Proteomes" id="UP000182334"/>
    </source>
</evidence>
<feature type="domain" description="HECT" evidence="7">
    <location>
        <begin position="1"/>
        <end position="294"/>
    </location>
</feature>
<dbReference type="Gene3D" id="3.30.2160.10">
    <property type="entry name" value="Hect, E3 ligase catalytic domain"/>
    <property type="match status" value="1"/>
</dbReference>
<dbReference type="Gene3D" id="3.30.2410.10">
    <property type="entry name" value="Hect, E3 ligase catalytic domain"/>
    <property type="match status" value="1"/>
</dbReference>
<name>A0A1L0G026_9ASCO</name>
<dbReference type="Pfam" id="PF00632">
    <property type="entry name" value="HECT"/>
    <property type="match status" value="1"/>
</dbReference>
<evidence type="ECO:0000256" key="4">
    <source>
        <dbReference type="ARBA" id="ARBA00022786"/>
    </source>
</evidence>
<reference evidence="8 9" key="1">
    <citation type="submission" date="2016-10" db="EMBL/GenBank/DDBJ databases">
        <authorList>
            <person name="de Groot N.N."/>
        </authorList>
    </citation>
    <scope>NUCLEOTIDE SEQUENCE [LARGE SCALE GENOMIC DNA]</scope>
    <source>
        <strain evidence="8 9">CBS 141442</strain>
    </source>
</reference>
<keyword evidence="6" id="KW-1133">Transmembrane helix</keyword>
<keyword evidence="9" id="KW-1185">Reference proteome</keyword>
<evidence type="ECO:0000256" key="2">
    <source>
        <dbReference type="ARBA" id="ARBA00012485"/>
    </source>
</evidence>
<dbReference type="PANTHER" id="PTHR45700">
    <property type="entry name" value="UBIQUITIN-PROTEIN LIGASE E3C"/>
    <property type="match status" value="1"/>
</dbReference>
<evidence type="ECO:0000256" key="1">
    <source>
        <dbReference type="ARBA" id="ARBA00000885"/>
    </source>
</evidence>
<dbReference type="Gene3D" id="3.90.1750.10">
    <property type="entry name" value="Hect, E3 ligase catalytic domains"/>
    <property type="match status" value="1"/>
</dbReference>
<dbReference type="AlphaFoldDB" id="A0A1L0G026"/>
<dbReference type="GO" id="GO:0061630">
    <property type="term" value="F:ubiquitin protein ligase activity"/>
    <property type="evidence" value="ECO:0007669"/>
    <property type="project" value="UniProtKB-EC"/>
</dbReference>
<protein>
    <recommendedName>
        <fullName evidence="2">HECT-type E3 ubiquitin transferase</fullName>
        <ecNumber evidence="2">2.3.2.26</ecNumber>
    </recommendedName>
</protein>
<dbReference type="GO" id="GO:0000209">
    <property type="term" value="P:protein polyubiquitination"/>
    <property type="evidence" value="ECO:0007669"/>
    <property type="project" value="InterPro"/>
</dbReference>
<evidence type="ECO:0000259" key="7">
    <source>
        <dbReference type="PROSITE" id="PS50237"/>
    </source>
</evidence>
<comment type="catalytic activity">
    <reaction evidence="1">
        <text>S-ubiquitinyl-[E2 ubiquitin-conjugating enzyme]-L-cysteine + [acceptor protein]-L-lysine = [E2 ubiquitin-conjugating enzyme]-L-cysteine + N(6)-ubiquitinyl-[acceptor protein]-L-lysine.</text>
        <dbReference type="EC" id="2.3.2.26"/>
    </reaction>
</comment>
<dbReference type="InterPro" id="IPR000569">
    <property type="entry name" value="HECT_dom"/>
</dbReference>
<accession>A0A1L0G026</accession>
<dbReference type="InterPro" id="IPR044611">
    <property type="entry name" value="E3A/B/C-like"/>
</dbReference>
<evidence type="ECO:0000256" key="3">
    <source>
        <dbReference type="ARBA" id="ARBA00022679"/>
    </source>
</evidence>
<keyword evidence="3" id="KW-0808">Transferase</keyword>
<evidence type="ECO:0000256" key="5">
    <source>
        <dbReference type="PROSITE-ProRule" id="PRU00104"/>
    </source>
</evidence>
<dbReference type="OrthoDB" id="8068875at2759"/>
<evidence type="ECO:0000256" key="6">
    <source>
        <dbReference type="SAM" id="Phobius"/>
    </source>
</evidence>
<dbReference type="SUPFAM" id="SSF56204">
    <property type="entry name" value="Hect, E3 ligase catalytic domain"/>
    <property type="match status" value="1"/>
</dbReference>
<dbReference type="FunFam" id="3.30.2410.10:FF:000003">
    <property type="entry name" value="probable E3 ubiquitin-protein ligase HERC4 isoform X1"/>
    <property type="match status" value="1"/>
</dbReference>
<keyword evidence="6" id="KW-0812">Transmembrane</keyword>
<dbReference type="InterPro" id="IPR035983">
    <property type="entry name" value="Hect_E3_ubiquitin_ligase"/>
</dbReference>
<organism evidence="8 9">
    <name type="scientific">Sungouiella intermedia</name>
    <dbReference type="NCBI Taxonomy" id="45354"/>
    <lineage>
        <taxon>Eukaryota</taxon>
        <taxon>Fungi</taxon>
        <taxon>Dikarya</taxon>
        <taxon>Ascomycota</taxon>
        <taxon>Saccharomycotina</taxon>
        <taxon>Pichiomycetes</taxon>
        <taxon>Metschnikowiaceae</taxon>
        <taxon>Sungouiella</taxon>
    </lineage>
</organism>
<dbReference type="EC" id="2.3.2.26" evidence="2"/>
<dbReference type="SMART" id="SM00119">
    <property type="entry name" value="HECTc"/>
    <property type="match status" value="1"/>
</dbReference>
<dbReference type="Proteomes" id="UP000182334">
    <property type="component" value="Chromosome II"/>
</dbReference>
<feature type="active site" description="Glycyl thioester intermediate" evidence="5">
    <location>
        <position position="262"/>
    </location>
</feature>
<sequence length="294" mass="33605">MLYNVKDSNLLWFNVIPIDNFEMYYLFGAVLGLAIYNSTILELKFPTAIYKILLGLPVGLADYQEIFPEAAENLFKLRNYSEEELESIGLNFEVSFMDVFGRAHQRELIPGGTDVDVTTNNREKYIDKYARFFLMDGMFRQLHAFKNGFSSVVDGNAFSLFLPEEMQLLLCGSEESRFDVDVLQSVTSYTGWSSKEEALKSPTVKWFWEYVSGLTFKQQKKVLMFITGSDRVPATGIQNLSLKISRLNNGMDSDRLPVAHTCFNELSIYEYSSREKMIDKLTKAVNMLAGFGIK</sequence>
<dbReference type="STRING" id="45354.A0A1L0G026"/>
<proteinExistence type="predicted"/>
<dbReference type="PROSITE" id="PS50237">
    <property type="entry name" value="HECT"/>
    <property type="match status" value="1"/>
</dbReference>
<dbReference type="EMBL" id="LT635757">
    <property type="protein sequence ID" value="SGZ50061.1"/>
    <property type="molecule type" value="Genomic_DNA"/>
</dbReference>
<keyword evidence="6" id="KW-0472">Membrane</keyword>